<comment type="caution">
    <text evidence="7">The sequence shown here is derived from an EMBL/GenBank/DDBJ whole genome shotgun (WGS) entry which is preliminary data.</text>
</comment>
<dbReference type="EMBL" id="JACVVK020000189">
    <property type="protein sequence ID" value="KAK7485774.1"/>
    <property type="molecule type" value="Genomic_DNA"/>
</dbReference>
<comment type="similarity">
    <text evidence="1 3">Belongs to the type-B carboxylesterase/lipase family.</text>
</comment>
<sequence>MLWVKDNIGAFGGDPGKVTVAGESAGAASVSMHSISRQSSGIFQNVVSMSGAVECSWCFNKQPKAAFQNFAVTAGCNGTETSLEDTVFCLRNKPLQTLSQAALATEVATALPFVPVIDGDFLTDTAENLLKDKDYLNTIGFYDYKFLSGVLNNEGAVVYEALESVYPGVKDTGLLPYDIVDAFLIDVLVTPEIGLHGQDVNDAVNFQYFYPRDPTASSCPVKNLLDAYADAFFAVPAVKLARHHVDVLTSSGGFTGTGSTTLSPSVTTSYSSSVTPINGSSPTPSLLPSPVPSQSPFPFSATPKTPSQSVSPIPSRLPTSVPSETPTSPTTYLYDFDWYPSVTEGTVYEGMYHGLDVPYLFDLSQFDFLVYGKYKLNGSFQEEDHKISRAFADIVGAFVRTGDPNNGIPEHVKGTWHPYDVSNETYYRITLPPTVDRHMYASRVSLWTDLVPRLHSRWLEENAAENGKTSLTIRPVTTAPPSTMKVVEKHPEFSKYSVTESEADVLITSLIVVCAILLLVCVVLFCILLRNRTKAEYSTSHNKL</sequence>
<dbReference type="Gene3D" id="3.40.50.1820">
    <property type="entry name" value="alpha/beta hydrolase"/>
    <property type="match status" value="1"/>
</dbReference>
<protein>
    <recommendedName>
        <fullName evidence="3">Carboxylic ester hydrolase</fullName>
        <ecNumber evidence="3">3.1.1.-</ecNumber>
    </recommendedName>
</protein>
<evidence type="ECO:0000256" key="1">
    <source>
        <dbReference type="ARBA" id="ARBA00005964"/>
    </source>
</evidence>
<dbReference type="Pfam" id="PF00135">
    <property type="entry name" value="COesterase"/>
    <property type="match status" value="2"/>
</dbReference>
<dbReference type="SUPFAM" id="SSF53474">
    <property type="entry name" value="alpha/beta-Hydrolases"/>
    <property type="match status" value="1"/>
</dbReference>
<organism evidence="7 8">
    <name type="scientific">Batillaria attramentaria</name>
    <dbReference type="NCBI Taxonomy" id="370345"/>
    <lineage>
        <taxon>Eukaryota</taxon>
        <taxon>Metazoa</taxon>
        <taxon>Spiralia</taxon>
        <taxon>Lophotrochozoa</taxon>
        <taxon>Mollusca</taxon>
        <taxon>Gastropoda</taxon>
        <taxon>Caenogastropoda</taxon>
        <taxon>Sorbeoconcha</taxon>
        <taxon>Cerithioidea</taxon>
        <taxon>Batillariidae</taxon>
        <taxon>Batillaria</taxon>
    </lineage>
</organism>
<accession>A0ABD0KF78</accession>
<keyword evidence="5" id="KW-0812">Transmembrane</keyword>
<evidence type="ECO:0000256" key="5">
    <source>
        <dbReference type="SAM" id="Phobius"/>
    </source>
</evidence>
<dbReference type="PROSITE" id="PS00122">
    <property type="entry name" value="CARBOXYLESTERASE_B_1"/>
    <property type="match status" value="1"/>
</dbReference>
<feature type="compositionally biased region" description="Pro residues" evidence="4">
    <location>
        <begin position="285"/>
        <end position="295"/>
    </location>
</feature>
<feature type="domain" description="Carboxylesterase type B" evidence="6">
    <location>
        <begin position="329"/>
        <end position="447"/>
    </location>
</feature>
<feature type="compositionally biased region" description="Low complexity" evidence="4">
    <location>
        <begin position="273"/>
        <end position="284"/>
    </location>
</feature>
<evidence type="ECO:0000313" key="7">
    <source>
        <dbReference type="EMBL" id="KAK7485774.1"/>
    </source>
</evidence>
<dbReference type="PANTHER" id="PTHR43903">
    <property type="entry name" value="NEUROLIGIN"/>
    <property type="match status" value="1"/>
</dbReference>
<feature type="transmembrane region" description="Helical" evidence="5">
    <location>
        <begin position="505"/>
        <end position="529"/>
    </location>
</feature>
<name>A0ABD0KF78_9CAEN</name>
<evidence type="ECO:0000313" key="8">
    <source>
        <dbReference type="Proteomes" id="UP001519460"/>
    </source>
</evidence>
<dbReference type="InterPro" id="IPR002018">
    <property type="entry name" value="CarbesteraseB"/>
</dbReference>
<keyword evidence="5" id="KW-0472">Membrane</keyword>
<dbReference type="InterPro" id="IPR029058">
    <property type="entry name" value="AB_hydrolase_fold"/>
</dbReference>
<feature type="region of interest" description="Disordered" evidence="4">
    <location>
        <begin position="273"/>
        <end position="326"/>
    </location>
</feature>
<keyword evidence="5" id="KW-1133">Transmembrane helix</keyword>
<dbReference type="InterPro" id="IPR019826">
    <property type="entry name" value="Carboxylesterase_B_AS"/>
</dbReference>
<evidence type="ECO:0000259" key="6">
    <source>
        <dbReference type="Pfam" id="PF00135"/>
    </source>
</evidence>
<keyword evidence="8" id="KW-1185">Reference proteome</keyword>
<evidence type="ECO:0000256" key="2">
    <source>
        <dbReference type="ARBA" id="ARBA00022801"/>
    </source>
</evidence>
<dbReference type="EC" id="3.1.1.-" evidence="3"/>
<dbReference type="GO" id="GO:0016787">
    <property type="term" value="F:hydrolase activity"/>
    <property type="evidence" value="ECO:0007669"/>
    <property type="project" value="UniProtKB-KW"/>
</dbReference>
<feature type="compositionally biased region" description="Polar residues" evidence="4">
    <location>
        <begin position="302"/>
        <end position="312"/>
    </location>
</feature>
<evidence type="ECO:0000256" key="4">
    <source>
        <dbReference type="SAM" id="MobiDB-lite"/>
    </source>
</evidence>
<keyword evidence="2 3" id="KW-0378">Hydrolase</keyword>
<proteinExistence type="inferred from homology"/>
<dbReference type="Proteomes" id="UP001519460">
    <property type="component" value="Unassembled WGS sequence"/>
</dbReference>
<gene>
    <name evidence="7" type="ORF">BaRGS_00022955</name>
</gene>
<evidence type="ECO:0000256" key="3">
    <source>
        <dbReference type="RuleBase" id="RU361235"/>
    </source>
</evidence>
<feature type="domain" description="Carboxylesterase type B" evidence="6">
    <location>
        <begin position="2"/>
        <end position="245"/>
    </location>
</feature>
<dbReference type="AlphaFoldDB" id="A0ABD0KF78"/>
<reference evidence="7 8" key="1">
    <citation type="journal article" date="2023" name="Sci. Data">
        <title>Genome assembly of the Korean intertidal mud-creeper Batillaria attramentaria.</title>
        <authorList>
            <person name="Patra A.K."/>
            <person name="Ho P.T."/>
            <person name="Jun S."/>
            <person name="Lee S.J."/>
            <person name="Kim Y."/>
            <person name="Won Y.J."/>
        </authorList>
    </citation>
    <scope>NUCLEOTIDE SEQUENCE [LARGE SCALE GENOMIC DNA]</scope>
    <source>
        <strain evidence="7">Wonlab-2016</strain>
    </source>
</reference>
<dbReference type="InterPro" id="IPR051093">
    <property type="entry name" value="Neuroligin/BSAL"/>
</dbReference>